<keyword evidence="5" id="KW-1185">Reference proteome</keyword>
<dbReference type="InterPro" id="IPR000644">
    <property type="entry name" value="CBS_dom"/>
</dbReference>
<dbReference type="Pfam" id="PF00571">
    <property type="entry name" value="CBS"/>
    <property type="match status" value="2"/>
</dbReference>
<dbReference type="InterPro" id="IPR046342">
    <property type="entry name" value="CBS_dom_sf"/>
</dbReference>
<organism evidence="4 5">
    <name type="scientific">Lysobacter spongiicola DSM 21749</name>
    <dbReference type="NCBI Taxonomy" id="1122188"/>
    <lineage>
        <taxon>Bacteria</taxon>
        <taxon>Pseudomonadati</taxon>
        <taxon>Pseudomonadota</taxon>
        <taxon>Gammaproteobacteria</taxon>
        <taxon>Lysobacterales</taxon>
        <taxon>Lysobacteraceae</taxon>
        <taxon>Novilysobacter</taxon>
    </lineage>
</organism>
<gene>
    <name evidence="4" type="ORF">SAMN02745674_00085</name>
</gene>
<feature type="domain" description="CBS" evidence="3">
    <location>
        <begin position="9"/>
        <end position="68"/>
    </location>
</feature>
<name>A0A1T4LNU5_9GAMM</name>
<feature type="domain" description="CBS" evidence="3">
    <location>
        <begin position="77"/>
        <end position="133"/>
    </location>
</feature>
<dbReference type="Gene3D" id="3.10.580.10">
    <property type="entry name" value="CBS-domain"/>
    <property type="match status" value="1"/>
</dbReference>
<evidence type="ECO:0000313" key="4">
    <source>
        <dbReference type="EMBL" id="SJZ56188.1"/>
    </source>
</evidence>
<dbReference type="InterPro" id="IPR051257">
    <property type="entry name" value="Diverse_CBS-Domain"/>
</dbReference>
<dbReference type="PANTHER" id="PTHR43080:SF2">
    <property type="entry name" value="CBS DOMAIN-CONTAINING PROTEIN"/>
    <property type="match status" value="1"/>
</dbReference>
<evidence type="ECO:0000256" key="2">
    <source>
        <dbReference type="PROSITE-ProRule" id="PRU00703"/>
    </source>
</evidence>
<evidence type="ECO:0000313" key="5">
    <source>
        <dbReference type="Proteomes" id="UP000190061"/>
    </source>
</evidence>
<dbReference type="SMART" id="SM00116">
    <property type="entry name" value="CBS"/>
    <property type="match status" value="2"/>
</dbReference>
<dbReference type="STRING" id="1122188.SAMN02745674_00085"/>
<dbReference type="CDD" id="cd04622">
    <property type="entry name" value="CBS_pair_HRP1_like"/>
    <property type="match status" value="1"/>
</dbReference>
<dbReference type="PROSITE" id="PS51371">
    <property type="entry name" value="CBS"/>
    <property type="match status" value="2"/>
</dbReference>
<keyword evidence="1 2" id="KW-0129">CBS domain</keyword>
<accession>A0A1T4LNU5</accession>
<dbReference type="EMBL" id="FUXP01000001">
    <property type="protein sequence ID" value="SJZ56188.1"/>
    <property type="molecule type" value="Genomic_DNA"/>
</dbReference>
<protein>
    <submittedName>
        <fullName evidence="4">CBS domain-containing protein</fullName>
    </submittedName>
</protein>
<evidence type="ECO:0000256" key="1">
    <source>
        <dbReference type="ARBA" id="ARBA00023122"/>
    </source>
</evidence>
<dbReference type="SUPFAM" id="SSF54631">
    <property type="entry name" value="CBS-domain pair"/>
    <property type="match status" value="1"/>
</dbReference>
<dbReference type="Proteomes" id="UP000190061">
    <property type="component" value="Unassembled WGS sequence"/>
</dbReference>
<dbReference type="RefSeq" id="WP_159447311.1">
    <property type="nucleotide sequence ID" value="NZ_FUXP01000001.1"/>
</dbReference>
<evidence type="ECO:0000259" key="3">
    <source>
        <dbReference type="PROSITE" id="PS51371"/>
    </source>
</evidence>
<dbReference type="AlphaFoldDB" id="A0A1T4LNU5"/>
<dbReference type="PANTHER" id="PTHR43080">
    <property type="entry name" value="CBS DOMAIN-CONTAINING PROTEIN CBSX3, MITOCHONDRIAL"/>
    <property type="match status" value="1"/>
</dbReference>
<sequence length="144" mass="15188">MDANLKSVMTADPACCTPDTPLRDVARMMAKNDCGGIPIVESTESRKPLGMVTDRDIAVRMVAEGRDTGAAKASDCMTTPVTTIQHGASLADCAKAMEDKQIRRVVVVDDNGAVCGIVAQADIALSGRDRTTGNMVEQVSRPAH</sequence>
<proteinExistence type="predicted"/>
<reference evidence="4 5" key="1">
    <citation type="submission" date="2017-02" db="EMBL/GenBank/DDBJ databases">
        <authorList>
            <person name="Peterson S.W."/>
        </authorList>
    </citation>
    <scope>NUCLEOTIDE SEQUENCE [LARGE SCALE GENOMIC DNA]</scope>
    <source>
        <strain evidence="4 5">DSM 21749</strain>
    </source>
</reference>
<dbReference type="OrthoDB" id="9794094at2"/>